<dbReference type="RefSeq" id="XP_033601008.1">
    <property type="nucleotide sequence ID" value="XM_033745471.1"/>
</dbReference>
<feature type="compositionally biased region" description="Polar residues" evidence="1">
    <location>
        <begin position="467"/>
        <end position="509"/>
    </location>
</feature>
<feature type="region of interest" description="Disordered" evidence="1">
    <location>
        <begin position="130"/>
        <end position="177"/>
    </location>
</feature>
<protein>
    <recommendedName>
        <fullName evidence="4">BZIP domain-containing protein</fullName>
    </recommendedName>
</protein>
<dbReference type="GeneID" id="54486525"/>
<accession>A0A6A6WAD7</accession>
<dbReference type="PANTHER" id="PTHR40618">
    <property type="entry name" value="B-ZIP TRANSCRIPTION FACTOR (EUROFUNG)-RELATED"/>
    <property type="match status" value="1"/>
</dbReference>
<dbReference type="EMBL" id="ML996571">
    <property type="protein sequence ID" value="KAF2758557.1"/>
    <property type="molecule type" value="Genomic_DNA"/>
</dbReference>
<dbReference type="InterPro" id="IPR046347">
    <property type="entry name" value="bZIP_sf"/>
</dbReference>
<feature type="region of interest" description="Disordered" evidence="1">
    <location>
        <begin position="207"/>
        <end position="226"/>
    </location>
</feature>
<reference evidence="2" key="1">
    <citation type="journal article" date="2020" name="Stud. Mycol.">
        <title>101 Dothideomycetes genomes: a test case for predicting lifestyles and emergence of pathogens.</title>
        <authorList>
            <person name="Haridas S."/>
            <person name="Albert R."/>
            <person name="Binder M."/>
            <person name="Bloem J."/>
            <person name="Labutti K."/>
            <person name="Salamov A."/>
            <person name="Andreopoulos B."/>
            <person name="Baker S."/>
            <person name="Barry K."/>
            <person name="Bills G."/>
            <person name="Bluhm B."/>
            <person name="Cannon C."/>
            <person name="Castanera R."/>
            <person name="Culley D."/>
            <person name="Daum C."/>
            <person name="Ezra D."/>
            <person name="Gonzalez J."/>
            <person name="Henrissat B."/>
            <person name="Kuo A."/>
            <person name="Liang C."/>
            <person name="Lipzen A."/>
            <person name="Lutzoni F."/>
            <person name="Magnuson J."/>
            <person name="Mondo S."/>
            <person name="Nolan M."/>
            <person name="Ohm R."/>
            <person name="Pangilinan J."/>
            <person name="Park H.-J."/>
            <person name="Ramirez L."/>
            <person name="Alfaro M."/>
            <person name="Sun H."/>
            <person name="Tritt A."/>
            <person name="Yoshinaga Y."/>
            <person name="Zwiers L.-H."/>
            <person name="Turgeon B."/>
            <person name="Goodwin S."/>
            <person name="Spatafora J."/>
            <person name="Crous P."/>
            <person name="Grigoriev I."/>
        </authorList>
    </citation>
    <scope>NUCLEOTIDE SEQUENCE</scope>
    <source>
        <strain evidence="2">CBS 121739</strain>
    </source>
</reference>
<evidence type="ECO:0000313" key="3">
    <source>
        <dbReference type="Proteomes" id="UP000799437"/>
    </source>
</evidence>
<dbReference type="Proteomes" id="UP000799437">
    <property type="component" value="Unassembled WGS sequence"/>
</dbReference>
<dbReference type="GO" id="GO:0003700">
    <property type="term" value="F:DNA-binding transcription factor activity"/>
    <property type="evidence" value="ECO:0007669"/>
    <property type="project" value="InterPro"/>
</dbReference>
<proteinExistence type="predicted"/>
<evidence type="ECO:0008006" key="4">
    <source>
        <dbReference type="Google" id="ProtNLM"/>
    </source>
</evidence>
<dbReference type="OrthoDB" id="3555317at2759"/>
<evidence type="ECO:0000313" key="2">
    <source>
        <dbReference type="EMBL" id="KAF2758557.1"/>
    </source>
</evidence>
<dbReference type="CDD" id="cd14688">
    <property type="entry name" value="bZIP_YAP"/>
    <property type="match status" value="1"/>
</dbReference>
<gene>
    <name evidence="2" type="ORF">EJ05DRAFT_485671</name>
</gene>
<dbReference type="Gene3D" id="1.20.5.170">
    <property type="match status" value="1"/>
</dbReference>
<dbReference type="AlphaFoldDB" id="A0A6A6WAD7"/>
<dbReference type="PANTHER" id="PTHR40618:SF1">
    <property type="entry name" value="B-ZIP TRANSCRIPTION FACTOR (EUROFUNG)"/>
    <property type="match status" value="1"/>
</dbReference>
<feature type="compositionally biased region" description="Acidic residues" evidence="1">
    <location>
        <begin position="136"/>
        <end position="147"/>
    </location>
</feature>
<keyword evidence="3" id="KW-1185">Reference proteome</keyword>
<feature type="region of interest" description="Disordered" evidence="1">
    <location>
        <begin position="459"/>
        <end position="517"/>
    </location>
</feature>
<feature type="compositionally biased region" description="Basic and acidic residues" evidence="1">
    <location>
        <begin position="40"/>
        <end position="54"/>
    </location>
</feature>
<feature type="region of interest" description="Disordered" evidence="1">
    <location>
        <begin position="1"/>
        <end position="54"/>
    </location>
</feature>
<name>A0A6A6WAD7_9PEZI</name>
<dbReference type="SUPFAM" id="SSF57959">
    <property type="entry name" value="Leucine zipper domain"/>
    <property type="match status" value="1"/>
</dbReference>
<evidence type="ECO:0000256" key="1">
    <source>
        <dbReference type="SAM" id="MobiDB-lite"/>
    </source>
</evidence>
<organism evidence="2 3">
    <name type="scientific">Pseudovirgaria hyperparasitica</name>
    <dbReference type="NCBI Taxonomy" id="470096"/>
    <lineage>
        <taxon>Eukaryota</taxon>
        <taxon>Fungi</taxon>
        <taxon>Dikarya</taxon>
        <taxon>Ascomycota</taxon>
        <taxon>Pezizomycotina</taxon>
        <taxon>Dothideomycetes</taxon>
        <taxon>Dothideomycetes incertae sedis</taxon>
        <taxon>Acrospermales</taxon>
        <taxon>Acrospermaceae</taxon>
        <taxon>Pseudovirgaria</taxon>
    </lineage>
</organism>
<sequence length="586" mass="65225">MGKDSHSSDSEEQTNPRKRSRKTLSAEEDNGSSHKKRGRPRVDTQDATAADRRRTQIRLAQRAYRQRKESTISSLKKQVSGLESVVEQMNKTLLQFNDSAINSGILALRPQLAKELQAATEMFGQLAQDTAANASQDDDQEGIEDVQPEPTVSEPQAPPQNNIAMPPTPNFAQPEHDQLDMGFGYARMFQGREYDLHQRDVISSYLSGLPTDPLPPPPSHHQSHHHQDLLPFGLISHDQHTSYHVNNVSTPSPKHVPSPYGDNILATPCTYSFQETTFARRLQRYSIERAYQLVSSKAYRPGRYEKVFRLSLLTAPHEEIAGRFQALLKRGQHESLEFWETPFIHLGGAGTHYPRRDVNGNVLPILNGWTVRRIGPIPYRGLLMDDKGHMRDIELDLREFQGDWFDAHDVQGYLEEKGCRIDPQSSFADALLDAPLSRAFEDVSGPLAMDLGMMNNTAMSLAPPRSRSGSLLTSVDGNRSASLTSGHSGSYPRSESTGVHTPNSTNDGQPETGFGFGSGMMGAMNMDGFYNMSFPMKPNKPKRSVTIDVQKLCEELVNRCMCLGRSPGFRPNDVDAAFNASIISAY</sequence>